<reference evidence="12 13" key="1">
    <citation type="submission" date="2022-03" db="EMBL/GenBank/DDBJ databases">
        <title>Draft genome sequence of Furfurilactobacillus curtus JCM 31185.</title>
        <authorList>
            <person name="Suzuki S."/>
            <person name="Endo A."/>
            <person name="Kajikawa A."/>
        </authorList>
    </citation>
    <scope>NUCLEOTIDE SEQUENCE [LARGE SCALE GENOMIC DNA]</scope>
    <source>
        <strain evidence="12 13">JCM 31185</strain>
    </source>
</reference>
<dbReference type="Gene3D" id="3.40.970.10">
    <property type="entry name" value="Ribonuclease H1, N-terminal domain"/>
    <property type="match status" value="1"/>
</dbReference>
<dbReference type="InterPro" id="IPR009027">
    <property type="entry name" value="Ribosomal_bL9/RNase_H1_N"/>
</dbReference>
<name>A0ABQ5JSV2_9LACO</name>
<evidence type="ECO:0000256" key="8">
    <source>
        <dbReference type="ARBA" id="ARBA00022759"/>
    </source>
</evidence>
<keyword evidence="7" id="KW-0479">Metal-binding</keyword>
<evidence type="ECO:0000256" key="7">
    <source>
        <dbReference type="ARBA" id="ARBA00022723"/>
    </source>
</evidence>
<dbReference type="InterPro" id="IPR050092">
    <property type="entry name" value="RNase_H"/>
</dbReference>
<dbReference type="EC" id="3.1.26.4" evidence="5"/>
<comment type="caution">
    <text evidence="12">The sequence shown here is derived from an EMBL/GenBank/DDBJ whole genome shotgun (WGS) entry which is preliminary data.</text>
</comment>
<organism evidence="12 13">
    <name type="scientific">Furfurilactobacillus curtus</name>
    <dbReference type="NCBI Taxonomy" id="1746200"/>
    <lineage>
        <taxon>Bacteria</taxon>
        <taxon>Bacillati</taxon>
        <taxon>Bacillota</taxon>
        <taxon>Bacilli</taxon>
        <taxon>Lactobacillales</taxon>
        <taxon>Lactobacillaceae</taxon>
        <taxon>Furfurilactobacillus</taxon>
    </lineage>
</organism>
<dbReference type="PANTHER" id="PTHR10642">
    <property type="entry name" value="RIBONUCLEASE H1"/>
    <property type="match status" value="1"/>
</dbReference>
<dbReference type="Proteomes" id="UP001628078">
    <property type="component" value="Unassembled WGS sequence"/>
</dbReference>
<dbReference type="InterPro" id="IPR022892">
    <property type="entry name" value="RNaseHI"/>
</dbReference>
<comment type="similarity">
    <text evidence="3">Belongs to the RNase H family.</text>
</comment>
<comment type="catalytic activity">
    <reaction evidence="1">
        <text>Endonucleolytic cleavage to 5'-phosphomonoester.</text>
        <dbReference type="EC" id="3.1.26.4"/>
    </reaction>
</comment>
<evidence type="ECO:0000313" key="13">
    <source>
        <dbReference type="Proteomes" id="UP001628078"/>
    </source>
</evidence>
<evidence type="ECO:0000256" key="3">
    <source>
        <dbReference type="ARBA" id="ARBA00005300"/>
    </source>
</evidence>
<comment type="subunit">
    <text evidence="4">Monomer.</text>
</comment>
<evidence type="ECO:0000256" key="5">
    <source>
        <dbReference type="ARBA" id="ARBA00012180"/>
    </source>
</evidence>
<evidence type="ECO:0000256" key="1">
    <source>
        <dbReference type="ARBA" id="ARBA00000077"/>
    </source>
</evidence>
<evidence type="ECO:0000256" key="4">
    <source>
        <dbReference type="ARBA" id="ARBA00011245"/>
    </source>
</evidence>
<evidence type="ECO:0000256" key="9">
    <source>
        <dbReference type="ARBA" id="ARBA00022801"/>
    </source>
</evidence>
<evidence type="ECO:0000256" key="2">
    <source>
        <dbReference type="ARBA" id="ARBA00001946"/>
    </source>
</evidence>
<proteinExistence type="inferred from homology"/>
<protein>
    <recommendedName>
        <fullName evidence="5">ribonuclease H</fullName>
        <ecNumber evidence="5">3.1.26.4</ecNumber>
    </recommendedName>
</protein>
<dbReference type="InterPro" id="IPR012337">
    <property type="entry name" value="RNaseH-like_sf"/>
</dbReference>
<dbReference type="CDD" id="cd09278">
    <property type="entry name" value="RNase_HI_prokaryote_like"/>
    <property type="match status" value="1"/>
</dbReference>
<dbReference type="RefSeq" id="WP_407883004.1">
    <property type="nucleotide sequence ID" value="NZ_BQXO01000002.1"/>
</dbReference>
<dbReference type="Pfam" id="PF00075">
    <property type="entry name" value="RNase_H"/>
    <property type="match status" value="1"/>
</dbReference>
<sequence length="271" mass="29889">MAGHKFYAIAKGKVPGIYTTWSQAKQQVDSVAGARYKSFPTRQEAQAWLDTGGKYQTQVSANAATSHVGINRVRGPQPDEIVIYSDGGSRNTGNVAGGHVRDGDPAAWAYLVQTPTDRYFDSQGEFGATNNKMELTGLLTALRALVATGKQQESIVAVLDSKYVLDAITKRWLAGWQRRGWRKSNGEVVANQALWQAMSQVLPQFKQLRFEWTKGHADNRGNVFVDELLNRTMDAMSADNPTGKHDGVQPLAKAQSIVDEVRPNDHQLDLF</sequence>
<gene>
    <name evidence="12" type="primary">rnh</name>
    <name evidence="12" type="ORF">JCM31185_09060</name>
</gene>
<keyword evidence="6" id="KW-0540">Nuclease</keyword>
<keyword evidence="8" id="KW-0255">Endonuclease</keyword>
<evidence type="ECO:0000313" key="12">
    <source>
        <dbReference type="EMBL" id="GKT05618.1"/>
    </source>
</evidence>
<dbReference type="Gene3D" id="3.30.420.10">
    <property type="entry name" value="Ribonuclease H-like superfamily/Ribonuclease H"/>
    <property type="match status" value="1"/>
</dbReference>
<comment type="cofactor">
    <cofactor evidence="2">
        <name>Mg(2+)</name>
        <dbReference type="ChEBI" id="CHEBI:18420"/>
    </cofactor>
</comment>
<dbReference type="InterPro" id="IPR036397">
    <property type="entry name" value="RNaseH_sf"/>
</dbReference>
<accession>A0ABQ5JSV2</accession>
<dbReference type="SUPFAM" id="SSF55658">
    <property type="entry name" value="L9 N-domain-like"/>
    <property type="match status" value="1"/>
</dbReference>
<dbReference type="InterPro" id="IPR002156">
    <property type="entry name" value="RNaseH_domain"/>
</dbReference>
<keyword evidence="10" id="KW-0460">Magnesium</keyword>
<evidence type="ECO:0000259" key="11">
    <source>
        <dbReference type="PROSITE" id="PS50879"/>
    </source>
</evidence>
<dbReference type="PANTHER" id="PTHR10642:SF26">
    <property type="entry name" value="RIBONUCLEASE H1"/>
    <property type="match status" value="1"/>
</dbReference>
<dbReference type="PROSITE" id="PS50879">
    <property type="entry name" value="RNASE_H_1"/>
    <property type="match status" value="1"/>
</dbReference>
<evidence type="ECO:0000256" key="6">
    <source>
        <dbReference type="ARBA" id="ARBA00022722"/>
    </source>
</evidence>
<keyword evidence="9" id="KW-0378">Hydrolase</keyword>
<feature type="domain" description="RNase H type-1" evidence="11">
    <location>
        <begin position="77"/>
        <end position="234"/>
    </location>
</feature>
<dbReference type="InterPro" id="IPR037056">
    <property type="entry name" value="RNase_H1_N_sf"/>
</dbReference>
<evidence type="ECO:0000256" key="10">
    <source>
        <dbReference type="ARBA" id="ARBA00022842"/>
    </source>
</evidence>
<dbReference type="SUPFAM" id="SSF53098">
    <property type="entry name" value="Ribonuclease H-like"/>
    <property type="match status" value="1"/>
</dbReference>
<dbReference type="InterPro" id="IPR011320">
    <property type="entry name" value="RNase_H1_N"/>
</dbReference>
<keyword evidence="13" id="KW-1185">Reference proteome</keyword>
<dbReference type="EMBL" id="BQXO01000002">
    <property type="protein sequence ID" value="GKT05618.1"/>
    <property type="molecule type" value="Genomic_DNA"/>
</dbReference>
<dbReference type="Pfam" id="PF01693">
    <property type="entry name" value="Cauli_VI"/>
    <property type="match status" value="1"/>
</dbReference>